<organism evidence="15 16">
    <name type="scientific">Desulfotalea psychrophila (strain LSv54 / DSM 12343)</name>
    <dbReference type="NCBI Taxonomy" id="177439"/>
    <lineage>
        <taxon>Bacteria</taxon>
        <taxon>Pseudomonadati</taxon>
        <taxon>Thermodesulfobacteriota</taxon>
        <taxon>Desulfobulbia</taxon>
        <taxon>Desulfobulbales</taxon>
        <taxon>Desulfocapsaceae</taxon>
        <taxon>Desulfotalea</taxon>
    </lineage>
</organism>
<proteinExistence type="inferred from homology"/>
<evidence type="ECO:0000313" key="15">
    <source>
        <dbReference type="EMBL" id="CAG35725.1"/>
    </source>
</evidence>
<evidence type="ECO:0000256" key="10">
    <source>
        <dbReference type="ARBA" id="ARBA00042775"/>
    </source>
</evidence>
<evidence type="ECO:0000313" key="16">
    <source>
        <dbReference type="Proteomes" id="UP000000602"/>
    </source>
</evidence>
<dbReference type="GO" id="GO:0003755">
    <property type="term" value="F:peptidyl-prolyl cis-trans isomerase activity"/>
    <property type="evidence" value="ECO:0007669"/>
    <property type="project" value="UniProtKB-KW"/>
</dbReference>
<protein>
    <recommendedName>
        <fullName evidence="9">Periplasmic chaperone PpiD</fullName>
    </recommendedName>
    <alternativeName>
        <fullName evidence="10">Periplasmic folding chaperone</fullName>
    </alternativeName>
</protein>
<evidence type="ECO:0000256" key="1">
    <source>
        <dbReference type="ARBA" id="ARBA00004382"/>
    </source>
</evidence>
<dbReference type="SUPFAM" id="SSF54534">
    <property type="entry name" value="FKBP-like"/>
    <property type="match status" value="1"/>
</dbReference>
<dbReference type="EMBL" id="CR522870">
    <property type="protein sequence ID" value="CAG35725.1"/>
    <property type="molecule type" value="Genomic_DNA"/>
</dbReference>
<keyword evidence="11" id="KW-0697">Rotamase</keyword>
<dbReference type="Gene3D" id="3.10.50.40">
    <property type="match status" value="1"/>
</dbReference>
<dbReference type="eggNOG" id="COG0760">
    <property type="taxonomic scope" value="Bacteria"/>
</dbReference>
<dbReference type="PANTHER" id="PTHR47529:SF1">
    <property type="entry name" value="PERIPLASMIC CHAPERONE PPID"/>
    <property type="match status" value="1"/>
</dbReference>
<name>Q6APJ9_DESPS</name>
<dbReference type="InterPro" id="IPR046357">
    <property type="entry name" value="PPIase_dom_sf"/>
</dbReference>
<dbReference type="Proteomes" id="UP000000602">
    <property type="component" value="Chromosome"/>
</dbReference>
<sequence length="634" mass="70831">MCRTMLQIFRNKAQSIFIQIIVVVIALVFIFWGVGANMMNKSEAAIVVNGEEISLQQFQQAYDQAFQQLSDQFGGKVPKGMADALGLKDQVVNRLVQQELLRQGGKQMGVQLSAVEIQHAIQAMPQFHKDGAFDVKSYNSILAANRLSPSKFEANIRHDMLAEKTARAINEFSAHASDFEIEEFYGQANEGVSVDFASFSPKDFSSQVSVEEPALAQWFKEAKDNYKKSPEVKLTYLAYDYATIQEKISLDEAAINNYYQSHLNTFRLAEKRHARHILFVVSPGDSDEKQQAQLKKAENVLKKAQADEDFAQLARQFSEGPSKSEGGDLGFFARAEMIPPFADAVFTLKNGDISGIVKTNFGYHIIKLEGIQEAKTKSLDKVREQIALSLQQDQAKALAFQLANNAYEGIIGAGNLQAYTKKHPETPAITTDYFSQQNPPANLKDNKLFLEKAFALGKKELSSLLQTDSGYAVIYVDDINTPATPTLAKVRDRATEDYRNYLANELAKKKAEEFLKGLHEGKETFTTLAEQTGVQTEKTDFLLRQGDSGTFPQTLLEQIFLLSPQKTSPDTIGQADGSYYVYSYIGRNTPSASLTAPEKERYISGILNNKQQMLLSAWLIFQQKNAQIERNQSL</sequence>
<keyword evidence="12" id="KW-0175">Coiled coil</keyword>
<keyword evidence="5 13" id="KW-1133">Transmembrane helix</keyword>
<dbReference type="GO" id="GO:0005886">
    <property type="term" value="C:plasma membrane"/>
    <property type="evidence" value="ECO:0007669"/>
    <property type="project" value="UniProtKB-SubCell"/>
</dbReference>
<dbReference type="Gene3D" id="1.10.4030.10">
    <property type="entry name" value="Porin chaperone SurA, peptide-binding domain"/>
    <property type="match status" value="1"/>
</dbReference>
<dbReference type="Pfam" id="PF13624">
    <property type="entry name" value="SurA_N_3"/>
    <property type="match status" value="1"/>
</dbReference>
<evidence type="ECO:0000256" key="8">
    <source>
        <dbReference type="ARBA" id="ARBA00038408"/>
    </source>
</evidence>
<dbReference type="InterPro" id="IPR027304">
    <property type="entry name" value="Trigger_fact/SurA_dom_sf"/>
</dbReference>
<comment type="similarity">
    <text evidence="8">Belongs to the PpiD chaperone family.</text>
</comment>
<dbReference type="HOGENOM" id="CLU_023843_1_0_7"/>
<dbReference type="AlphaFoldDB" id="Q6APJ9"/>
<keyword evidence="16" id="KW-1185">Reference proteome</keyword>
<dbReference type="PROSITE" id="PS50198">
    <property type="entry name" value="PPIC_PPIASE_2"/>
    <property type="match status" value="1"/>
</dbReference>
<reference evidence="16" key="1">
    <citation type="journal article" date="2004" name="Environ. Microbiol.">
        <title>The genome of Desulfotalea psychrophila, a sulfate-reducing bacterium from permanently cold Arctic sediments.</title>
        <authorList>
            <person name="Rabus R."/>
            <person name="Ruepp A."/>
            <person name="Frickey T."/>
            <person name="Rattei T."/>
            <person name="Fartmann B."/>
            <person name="Stark M."/>
            <person name="Bauer M."/>
            <person name="Zibat A."/>
            <person name="Lombardot T."/>
            <person name="Becker I."/>
            <person name="Amann J."/>
            <person name="Gellner K."/>
            <person name="Teeling H."/>
            <person name="Leuschner W.D."/>
            <person name="Gloeckner F.-O."/>
            <person name="Lupas A.N."/>
            <person name="Amann R."/>
            <person name="Klenk H.-P."/>
        </authorList>
    </citation>
    <scope>NUCLEOTIDE SEQUENCE [LARGE SCALE GENOMIC DNA]</scope>
    <source>
        <strain evidence="16">DSM 12343 / LSv54</strain>
    </source>
</reference>
<evidence type="ECO:0000256" key="11">
    <source>
        <dbReference type="PROSITE-ProRule" id="PRU00278"/>
    </source>
</evidence>
<keyword evidence="2" id="KW-1003">Cell membrane</keyword>
<evidence type="ECO:0000256" key="2">
    <source>
        <dbReference type="ARBA" id="ARBA00022475"/>
    </source>
</evidence>
<evidence type="ECO:0000256" key="13">
    <source>
        <dbReference type="SAM" id="Phobius"/>
    </source>
</evidence>
<keyword evidence="6 13" id="KW-0472">Membrane</keyword>
<accession>Q6APJ9</accession>
<feature type="transmembrane region" description="Helical" evidence="13">
    <location>
        <begin position="16"/>
        <end position="34"/>
    </location>
</feature>
<keyword evidence="3" id="KW-0997">Cell inner membrane</keyword>
<evidence type="ECO:0000256" key="5">
    <source>
        <dbReference type="ARBA" id="ARBA00022989"/>
    </source>
</evidence>
<dbReference type="PANTHER" id="PTHR47529">
    <property type="entry name" value="PEPTIDYL-PROLYL CIS-TRANS ISOMERASE D"/>
    <property type="match status" value="1"/>
</dbReference>
<dbReference type="InterPro" id="IPR000297">
    <property type="entry name" value="PPIase_PpiC"/>
</dbReference>
<keyword evidence="4 13" id="KW-0812">Transmembrane</keyword>
<dbReference type="SUPFAM" id="SSF109998">
    <property type="entry name" value="Triger factor/SurA peptide-binding domain-like"/>
    <property type="match status" value="1"/>
</dbReference>
<keyword evidence="7" id="KW-0143">Chaperone</keyword>
<dbReference type="STRING" id="177439.DP0996"/>
<feature type="domain" description="PpiC" evidence="14">
    <location>
        <begin position="269"/>
        <end position="370"/>
    </location>
</feature>
<dbReference type="PROSITE" id="PS01096">
    <property type="entry name" value="PPIC_PPIASE_1"/>
    <property type="match status" value="1"/>
</dbReference>
<evidence type="ECO:0000256" key="4">
    <source>
        <dbReference type="ARBA" id="ARBA00022692"/>
    </source>
</evidence>
<feature type="coiled-coil region" evidence="12">
    <location>
        <begin position="287"/>
        <end position="314"/>
    </location>
</feature>
<evidence type="ECO:0000256" key="7">
    <source>
        <dbReference type="ARBA" id="ARBA00023186"/>
    </source>
</evidence>
<evidence type="ECO:0000256" key="12">
    <source>
        <dbReference type="SAM" id="Coils"/>
    </source>
</evidence>
<dbReference type="KEGG" id="dps:DP0996"/>
<evidence type="ECO:0000256" key="9">
    <source>
        <dbReference type="ARBA" id="ARBA00040743"/>
    </source>
</evidence>
<keyword evidence="11 15" id="KW-0413">Isomerase</keyword>
<gene>
    <name evidence="15" type="ordered locus">DP0996</name>
</gene>
<evidence type="ECO:0000256" key="3">
    <source>
        <dbReference type="ARBA" id="ARBA00022519"/>
    </source>
</evidence>
<dbReference type="Pfam" id="PF00639">
    <property type="entry name" value="Rotamase"/>
    <property type="match status" value="1"/>
</dbReference>
<evidence type="ECO:0000256" key="6">
    <source>
        <dbReference type="ARBA" id="ARBA00023136"/>
    </source>
</evidence>
<dbReference type="InterPro" id="IPR023058">
    <property type="entry name" value="PPIase_PpiC_CS"/>
</dbReference>
<comment type="subcellular location">
    <subcellularLocation>
        <location evidence="1">Cell inner membrane</location>
        <topology evidence="1">Single-pass type II membrane protein</topology>
        <orientation evidence="1">Periplasmic side</orientation>
    </subcellularLocation>
</comment>
<evidence type="ECO:0000259" key="14">
    <source>
        <dbReference type="PROSITE" id="PS50198"/>
    </source>
</evidence>
<dbReference type="InterPro" id="IPR052029">
    <property type="entry name" value="PpiD_chaperone"/>
</dbReference>